<keyword evidence="3" id="KW-1185">Reference proteome</keyword>
<evidence type="ECO:0000313" key="3">
    <source>
        <dbReference type="Proteomes" id="UP001182991"/>
    </source>
</evidence>
<feature type="signal peptide" evidence="1">
    <location>
        <begin position="1"/>
        <end position="20"/>
    </location>
</feature>
<accession>A0ABU2KHR5</accession>
<evidence type="ECO:0000256" key="1">
    <source>
        <dbReference type="SAM" id="SignalP"/>
    </source>
</evidence>
<name>A0ABU2KHR5_9FLAO</name>
<dbReference type="Proteomes" id="UP001182991">
    <property type="component" value="Unassembled WGS sequence"/>
</dbReference>
<keyword evidence="1" id="KW-0732">Signal</keyword>
<sequence length="263" mass="29239">MKLFKPSLFFILLLSKVCFSQVGINTVNPSNASVLDVKSSSNNITFGGFLPPRVTLSQRNDIPASSSDDGMIIFLTEPGLRCLQIYNAQEAQWEDVYCMQNDTFATVLQDFDGNTDWTYTNTPAFYNAGNDVWDIVNNLIHINNFGGNFLGCRDLNNTSGGGGFAHRILFENVDITGQTNIKLAFDYNIYQFDNADDVTYEVFYDDVSQGEIILLEGNANLSSSGTVTLNIPDNVNFVKLTLSISQNGDDDQAGFDNFRVFRE</sequence>
<protein>
    <submittedName>
        <fullName evidence="2">Uncharacterized protein</fullName>
    </submittedName>
</protein>
<gene>
    <name evidence="2" type="ORF">RLT85_06305</name>
</gene>
<dbReference type="EMBL" id="JAVRBG010000005">
    <property type="protein sequence ID" value="MDT0294241.1"/>
    <property type="molecule type" value="Genomic_DNA"/>
</dbReference>
<organism evidence="2 3">
    <name type="scientific">Mesonia ostreae</name>
    <dbReference type="NCBI Taxonomy" id="861110"/>
    <lineage>
        <taxon>Bacteria</taxon>
        <taxon>Pseudomonadati</taxon>
        <taxon>Bacteroidota</taxon>
        <taxon>Flavobacteriia</taxon>
        <taxon>Flavobacteriales</taxon>
        <taxon>Flavobacteriaceae</taxon>
        <taxon>Mesonia</taxon>
    </lineage>
</organism>
<proteinExistence type="predicted"/>
<reference evidence="3" key="1">
    <citation type="submission" date="2023-07" db="EMBL/GenBank/DDBJ databases">
        <title>Isolating and identifying novel microbial strains from the Mariana Trench.</title>
        <authorList>
            <person name="Fu H."/>
        </authorList>
    </citation>
    <scope>NUCLEOTIDE SEQUENCE [LARGE SCALE GENOMIC DNA]</scope>
    <source>
        <strain evidence="3">T-y2</strain>
    </source>
</reference>
<comment type="caution">
    <text evidence="2">The sequence shown here is derived from an EMBL/GenBank/DDBJ whole genome shotgun (WGS) entry which is preliminary data.</text>
</comment>
<feature type="chain" id="PRO_5045331598" evidence="1">
    <location>
        <begin position="21"/>
        <end position="263"/>
    </location>
</feature>
<evidence type="ECO:0000313" key="2">
    <source>
        <dbReference type="EMBL" id="MDT0294241.1"/>
    </source>
</evidence>
<dbReference type="RefSeq" id="WP_311401195.1">
    <property type="nucleotide sequence ID" value="NZ_JAVRBG010000005.1"/>
</dbReference>